<keyword evidence="2" id="KW-1185">Reference proteome</keyword>
<dbReference type="EMBL" id="BAABME010001422">
    <property type="protein sequence ID" value="GAA0149537.1"/>
    <property type="molecule type" value="Genomic_DNA"/>
</dbReference>
<evidence type="ECO:0000313" key="2">
    <source>
        <dbReference type="Proteomes" id="UP001454036"/>
    </source>
</evidence>
<name>A0AAV3PF17_LITER</name>
<sequence length="135" mass="15065">MRDAVPKRCTLLTESSYPKFNKIALIKAQIATLKRPFENPLHFKVFCEKGVLIHACLICSKEFDQSMVPPINWDEVLAAAAKTVEPNQVPFSTMTGNRVPLFRRTKVVKKSSKEPGVSTGKVVQPEAIETSTYVT</sequence>
<organism evidence="1 2">
    <name type="scientific">Lithospermum erythrorhizon</name>
    <name type="common">Purple gromwell</name>
    <name type="synonym">Lithospermum officinale var. erythrorhizon</name>
    <dbReference type="NCBI Taxonomy" id="34254"/>
    <lineage>
        <taxon>Eukaryota</taxon>
        <taxon>Viridiplantae</taxon>
        <taxon>Streptophyta</taxon>
        <taxon>Embryophyta</taxon>
        <taxon>Tracheophyta</taxon>
        <taxon>Spermatophyta</taxon>
        <taxon>Magnoliopsida</taxon>
        <taxon>eudicotyledons</taxon>
        <taxon>Gunneridae</taxon>
        <taxon>Pentapetalae</taxon>
        <taxon>asterids</taxon>
        <taxon>lamiids</taxon>
        <taxon>Boraginales</taxon>
        <taxon>Boraginaceae</taxon>
        <taxon>Boraginoideae</taxon>
        <taxon>Lithospermeae</taxon>
        <taxon>Lithospermum</taxon>
    </lineage>
</organism>
<evidence type="ECO:0000313" key="1">
    <source>
        <dbReference type="EMBL" id="GAA0149537.1"/>
    </source>
</evidence>
<reference evidence="1 2" key="1">
    <citation type="submission" date="2024-01" db="EMBL/GenBank/DDBJ databases">
        <title>The complete chloroplast genome sequence of Lithospermum erythrorhizon: insights into the phylogenetic relationship among Boraginaceae species and the maternal lineages of purple gromwells.</title>
        <authorList>
            <person name="Okada T."/>
            <person name="Watanabe K."/>
        </authorList>
    </citation>
    <scope>NUCLEOTIDE SEQUENCE [LARGE SCALE GENOMIC DNA]</scope>
</reference>
<protein>
    <submittedName>
        <fullName evidence="1">Uncharacterized protein</fullName>
    </submittedName>
</protein>
<gene>
    <name evidence="1" type="ORF">LIER_08687</name>
</gene>
<accession>A0AAV3PF17</accession>
<dbReference type="Proteomes" id="UP001454036">
    <property type="component" value="Unassembled WGS sequence"/>
</dbReference>
<comment type="caution">
    <text evidence="1">The sequence shown here is derived from an EMBL/GenBank/DDBJ whole genome shotgun (WGS) entry which is preliminary data.</text>
</comment>
<proteinExistence type="predicted"/>
<dbReference type="AlphaFoldDB" id="A0AAV3PF17"/>